<name>A0A834B9Z3_9CHIR</name>
<gene>
    <name evidence="2" type="ORF">HJG60_009783</name>
</gene>
<organism evidence="2 3">
    <name type="scientific">Phyllostomus discolor</name>
    <name type="common">pale spear-nosed bat</name>
    <dbReference type="NCBI Taxonomy" id="89673"/>
    <lineage>
        <taxon>Eukaryota</taxon>
        <taxon>Metazoa</taxon>
        <taxon>Chordata</taxon>
        <taxon>Craniata</taxon>
        <taxon>Vertebrata</taxon>
        <taxon>Euteleostomi</taxon>
        <taxon>Mammalia</taxon>
        <taxon>Eutheria</taxon>
        <taxon>Laurasiatheria</taxon>
        <taxon>Chiroptera</taxon>
        <taxon>Yangochiroptera</taxon>
        <taxon>Phyllostomidae</taxon>
        <taxon>Phyllostominae</taxon>
        <taxon>Phyllostomus</taxon>
    </lineage>
</organism>
<evidence type="ECO:0000256" key="1">
    <source>
        <dbReference type="SAM" id="Phobius"/>
    </source>
</evidence>
<keyword evidence="1" id="KW-0812">Transmembrane</keyword>
<keyword evidence="1" id="KW-0472">Membrane</keyword>
<evidence type="ECO:0000313" key="3">
    <source>
        <dbReference type="Proteomes" id="UP000664940"/>
    </source>
</evidence>
<evidence type="ECO:0000313" key="2">
    <source>
        <dbReference type="EMBL" id="KAF6125264.1"/>
    </source>
</evidence>
<comment type="caution">
    <text evidence="2">The sequence shown here is derived from an EMBL/GenBank/DDBJ whole genome shotgun (WGS) entry which is preliminary data.</text>
</comment>
<sequence length="123" mass="14683">MLILYGIKIYYIFKKLLCESFFFKMCNVLLLHQLSGSIHNSWETRQPSKLHPGIQNPTKTTVDRVFIEHDFYMYGMSMCIFIFKVYLLLHFHYLLCFTYSTVIKIALAFKFLVASDVLRIMKY</sequence>
<dbReference type="EMBL" id="JABVXQ010000002">
    <property type="protein sequence ID" value="KAF6125264.1"/>
    <property type="molecule type" value="Genomic_DNA"/>
</dbReference>
<accession>A0A834B9Z3</accession>
<proteinExistence type="predicted"/>
<protein>
    <submittedName>
        <fullName evidence="2">Uncharacterized protein</fullName>
    </submittedName>
</protein>
<feature type="transmembrane region" description="Helical" evidence="1">
    <location>
        <begin position="97"/>
        <end position="118"/>
    </location>
</feature>
<dbReference type="AlphaFoldDB" id="A0A834B9Z3"/>
<feature type="transmembrane region" description="Helical" evidence="1">
    <location>
        <begin position="71"/>
        <end position="91"/>
    </location>
</feature>
<reference evidence="2 3" key="1">
    <citation type="journal article" date="2020" name="Nature">
        <title>Six reference-quality genomes reveal evolution of bat adaptations.</title>
        <authorList>
            <person name="Jebb D."/>
            <person name="Huang Z."/>
            <person name="Pippel M."/>
            <person name="Hughes G.M."/>
            <person name="Lavrichenko K."/>
            <person name="Devanna P."/>
            <person name="Winkler S."/>
            <person name="Jermiin L.S."/>
            <person name="Skirmuntt E.C."/>
            <person name="Katzourakis A."/>
            <person name="Burkitt-Gray L."/>
            <person name="Ray D.A."/>
            <person name="Sullivan K.A.M."/>
            <person name="Roscito J.G."/>
            <person name="Kirilenko B.M."/>
            <person name="Davalos L.M."/>
            <person name="Corthals A.P."/>
            <person name="Power M.L."/>
            <person name="Jones G."/>
            <person name="Ransome R.D."/>
            <person name="Dechmann D.K.N."/>
            <person name="Locatelli A.G."/>
            <person name="Puechmaille S.J."/>
            <person name="Fedrigo O."/>
            <person name="Jarvis E.D."/>
            <person name="Hiller M."/>
            <person name="Vernes S.C."/>
            <person name="Myers E.W."/>
            <person name="Teeling E.C."/>
        </authorList>
    </citation>
    <scope>NUCLEOTIDE SEQUENCE [LARGE SCALE GENOMIC DNA]</scope>
    <source>
        <strain evidence="2">Bat1K_MPI-CBG_1</strain>
    </source>
</reference>
<dbReference type="Proteomes" id="UP000664940">
    <property type="component" value="Unassembled WGS sequence"/>
</dbReference>
<keyword evidence="1" id="KW-1133">Transmembrane helix</keyword>